<keyword evidence="1" id="KW-1133">Transmembrane helix</keyword>
<keyword evidence="1" id="KW-0472">Membrane</keyword>
<evidence type="ECO:0000313" key="2">
    <source>
        <dbReference type="EMBL" id="KAK3105630.1"/>
    </source>
</evidence>
<organism evidence="2 3">
    <name type="scientific">Pinctada imbricata</name>
    <name type="common">Atlantic pearl-oyster</name>
    <name type="synonym">Pinctada martensii</name>
    <dbReference type="NCBI Taxonomy" id="66713"/>
    <lineage>
        <taxon>Eukaryota</taxon>
        <taxon>Metazoa</taxon>
        <taxon>Spiralia</taxon>
        <taxon>Lophotrochozoa</taxon>
        <taxon>Mollusca</taxon>
        <taxon>Bivalvia</taxon>
        <taxon>Autobranchia</taxon>
        <taxon>Pteriomorphia</taxon>
        <taxon>Pterioida</taxon>
        <taxon>Pterioidea</taxon>
        <taxon>Pteriidae</taxon>
        <taxon>Pinctada</taxon>
    </lineage>
</organism>
<gene>
    <name evidence="2" type="ORF">FSP39_002269</name>
</gene>
<proteinExistence type="predicted"/>
<dbReference type="Proteomes" id="UP001186944">
    <property type="component" value="Unassembled WGS sequence"/>
</dbReference>
<feature type="transmembrane region" description="Helical" evidence="1">
    <location>
        <begin position="40"/>
        <end position="62"/>
    </location>
</feature>
<evidence type="ECO:0000313" key="3">
    <source>
        <dbReference type="Proteomes" id="UP001186944"/>
    </source>
</evidence>
<protein>
    <submittedName>
        <fullName evidence="2">Uncharacterized protein</fullName>
    </submittedName>
</protein>
<keyword evidence="3" id="KW-1185">Reference proteome</keyword>
<dbReference type="EMBL" id="VSWD01000003">
    <property type="protein sequence ID" value="KAK3105630.1"/>
    <property type="molecule type" value="Genomic_DNA"/>
</dbReference>
<feature type="non-terminal residue" evidence="2">
    <location>
        <position position="1"/>
    </location>
</feature>
<evidence type="ECO:0000256" key="1">
    <source>
        <dbReference type="SAM" id="Phobius"/>
    </source>
</evidence>
<reference evidence="2" key="1">
    <citation type="submission" date="2019-08" db="EMBL/GenBank/DDBJ databases">
        <title>The improved chromosome-level genome for the pearl oyster Pinctada fucata martensii using PacBio sequencing and Hi-C.</title>
        <authorList>
            <person name="Zheng Z."/>
        </authorList>
    </citation>
    <scope>NUCLEOTIDE SEQUENCE</scope>
    <source>
        <strain evidence="2">ZZ-2019</strain>
        <tissue evidence="2">Adductor muscle</tissue>
    </source>
</reference>
<dbReference type="AlphaFoldDB" id="A0AA88YU70"/>
<sequence length="74" mass="8597">ERLEKIRKALLKDKKSTTMHKRSLVSAKDDRPSVRITGGIFGAGVLIFVSMLFVVNDMANLYQWCLMKWRNRVE</sequence>
<name>A0AA88YU70_PINIB</name>
<accession>A0AA88YU70</accession>
<keyword evidence="1" id="KW-0812">Transmembrane</keyword>
<comment type="caution">
    <text evidence="2">The sequence shown here is derived from an EMBL/GenBank/DDBJ whole genome shotgun (WGS) entry which is preliminary data.</text>
</comment>